<protein>
    <submittedName>
        <fullName evidence="2">Uncharacterized protein</fullName>
    </submittedName>
</protein>
<reference evidence="3" key="1">
    <citation type="submission" date="2015-12" db="EMBL/GenBank/DDBJ databases">
        <authorList>
            <person name="Zhang G."/>
            <person name="Stingl U."/>
        </authorList>
    </citation>
    <scope>NUCLEOTIDE SEQUENCE [LARGE SCALE GENOMIC DNA]</scope>
    <source>
        <strain evidence="3">ZGT108</strain>
    </source>
</reference>
<organism evidence="2 3">
    <name type="scientific">Ruegeria profundi</name>
    <dbReference type="NCBI Taxonomy" id="1685378"/>
    <lineage>
        <taxon>Bacteria</taxon>
        <taxon>Pseudomonadati</taxon>
        <taxon>Pseudomonadota</taxon>
        <taxon>Alphaproteobacteria</taxon>
        <taxon>Rhodobacterales</taxon>
        <taxon>Roseobacteraceae</taxon>
        <taxon>Ruegeria</taxon>
    </lineage>
</organism>
<name>A0A0X3TQL2_9RHOB</name>
<accession>A0A0X3TQL2</accession>
<dbReference type="OrthoDB" id="7709575at2"/>
<dbReference type="RefSeq" id="WP_068339606.1">
    <property type="nucleotide sequence ID" value="NZ_LQBP01000010.1"/>
</dbReference>
<feature type="region of interest" description="Disordered" evidence="1">
    <location>
        <begin position="38"/>
        <end position="65"/>
    </location>
</feature>
<keyword evidence="3" id="KW-1185">Reference proteome</keyword>
<evidence type="ECO:0000256" key="1">
    <source>
        <dbReference type="SAM" id="MobiDB-lite"/>
    </source>
</evidence>
<proteinExistence type="predicted"/>
<gene>
    <name evidence="2" type="ORF">AVO44_17115</name>
</gene>
<dbReference type="Proteomes" id="UP000053690">
    <property type="component" value="Unassembled WGS sequence"/>
</dbReference>
<evidence type="ECO:0000313" key="2">
    <source>
        <dbReference type="EMBL" id="KUJ77321.1"/>
    </source>
</evidence>
<dbReference type="AlphaFoldDB" id="A0A0X3TQL2"/>
<dbReference type="EMBL" id="LQBP01000010">
    <property type="protein sequence ID" value="KUJ77321.1"/>
    <property type="molecule type" value="Genomic_DNA"/>
</dbReference>
<comment type="caution">
    <text evidence="2">The sequence shown here is derived from an EMBL/GenBank/DDBJ whole genome shotgun (WGS) entry which is preliminary data.</text>
</comment>
<sequence>MDERLDEILAMYEAASACGCCCDDDFCAYVEKTKTREKTDEAEHLPESAASRRGSVRHLFEHAFS</sequence>
<evidence type="ECO:0000313" key="3">
    <source>
        <dbReference type="Proteomes" id="UP000053690"/>
    </source>
</evidence>